<gene>
    <name evidence="1" type="ORF">L6164_008267</name>
</gene>
<comment type="caution">
    <text evidence="1">The sequence shown here is derived from an EMBL/GenBank/DDBJ whole genome shotgun (WGS) entry which is preliminary data.</text>
</comment>
<keyword evidence="2" id="KW-1185">Reference proteome</keyword>
<protein>
    <submittedName>
        <fullName evidence="1">Uncharacterized protein</fullName>
    </submittedName>
</protein>
<organism evidence="1 2">
    <name type="scientific">Bauhinia variegata</name>
    <name type="common">Purple orchid tree</name>
    <name type="synonym">Phanera variegata</name>
    <dbReference type="NCBI Taxonomy" id="167791"/>
    <lineage>
        <taxon>Eukaryota</taxon>
        <taxon>Viridiplantae</taxon>
        <taxon>Streptophyta</taxon>
        <taxon>Embryophyta</taxon>
        <taxon>Tracheophyta</taxon>
        <taxon>Spermatophyta</taxon>
        <taxon>Magnoliopsida</taxon>
        <taxon>eudicotyledons</taxon>
        <taxon>Gunneridae</taxon>
        <taxon>Pentapetalae</taxon>
        <taxon>rosids</taxon>
        <taxon>fabids</taxon>
        <taxon>Fabales</taxon>
        <taxon>Fabaceae</taxon>
        <taxon>Cercidoideae</taxon>
        <taxon>Cercideae</taxon>
        <taxon>Bauhiniinae</taxon>
        <taxon>Bauhinia</taxon>
    </lineage>
</organism>
<proteinExistence type="predicted"/>
<sequence length="403" mass="43938">MDETARKKLKPVREPPSVPFIWEVEPGIPNKDFTPQVSSSVTRLPTIPLKLIASVPFAWEEQPGKPIPNFSPISVASAPPDPGIGLTEVASSSGYPVACSYGSDEESSSDDAYENGRYGDGNEIWEEKPRVPKKDFTPVVSSATMLPTIPPKLIASVPFAWEQQPGKPIPNFSPMSVASAPPNPEIGLTNVASSSGYPMACNYGNDEEGSSEDAYEDGNETMSTETFGFETDESYCSVPSLLANALAPSVKISAAIPQQKTSLSEHSRVETPSPVSETGSSTSSYATGSSSLVGASFLERLFPLLQPNSGFHVKAEYSEKRSTYKDFDHEDDASVMERRPPTLGELIMMSRRRSYQRKAIQMRKWDPPRGITTNKAFGCSIFGISSQMIEELQRKCFRSLKLV</sequence>
<dbReference type="Proteomes" id="UP000828941">
    <property type="component" value="Chromosome 4"/>
</dbReference>
<dbReference type="EMBL" id="CM039429">
    <property type="protein sequence ID" value="KAI4347454.1"/>
    <property type="molecule type" value="Genomic_DNA"/>
</dbReference>
<evidence type="ECO:0000313" key="1">
    <source>
        <dbReference type="EMBL" id="KAI4347454.1"/>
    </source>
</evidence>
<reference evidence="1 2" key="1">
    <citation type="journal article" date="2022" name="DNA Res.">
        <title>Chromosomal-level genome assembly of the orchid tree Bauhinia variegata (Leguminosae; Cercidoideae) supports the allotetraploid origin hypothesis of Bauhinia.</title>
        <authorList>
            <person name="Zhong Y."/>
            <person name="Chen Y."/>
            <person name="Zheng D."/>
            <person name="Pang J."/>
            <person name="Liu Y."/>
            <person name="Luo S."/>
            <person name="Meng S."/>
            <person name="Qian L."/>
            <person name="Wei D."/>
            <person name="Dai S."/>
            <person name="Zhou R."/>
        </authorList>
    </citation>
    <scope>NUCLEOTIDE SEQUENCE [LARGE SCALE GENOMIC DNA]</scope>
    <source>
        <strain evidence="1">BV-YZ2020</strain>
    </source>
</reference>
<accession>A0ACB9PHM5</accession>
<evidence type="ECO:0000313" key="2">
    <source>
        <dbReference type="Proteomes" id="UP000828941"/>
    </source>
</evidence>
<name>A0ACB9PHM5_BAUVA</name>